<dbReference type="SMART" id="SM00388">
    <property type="entry name" value="HisKA"/>
    <property type="match status" value="1"/>
</dbReference>
<evidence type="ECO:0000256" key="7">
    <source>
        <dbReference type="ARBA" id="ARBA00022840"/>
    </source>
</evidence>
<evidence type="ECO:0000313" key="11">
    <source>
        <dbReference type="Proteomes" id="UP000321413"/>
    </source>
</evidence>
<sequence>MLSTDLTNAKIQLSVTARQVLAVREDVFAEWEGRVRARLIGAAAVAHPILLDTLPMFYGNLVEALSPAIGRENAASNTSAAAGHGAERARTTEYKTAEVVQEYQILRDCLHEVCASRHVLFTSEELTIITRSFDQAIREAVSEFAAIQSAFRERIAASLTHDMRTPLSVIMTAAQLLSKSSHSDVIKIAGKIVDQARRLESMLQEQLDAINAAPVKTEQLEINHFDALEIAGQVANDANVSVDATVSCAVTGKSVYGWWDRNALLRALENLVGNAVKYGSGNQVTIDVSQAHGRLVLSVHNSGNPIDEEQHDHIFRFLNRGETHQQKGWGIGLQFVQDVAIRHSGTVVLDSAADTGTTFSIDIPCDARQLPLHSSLAKLSDKSRFS</sequence>
<name>A0A5C7FSV1_9BURK</name>
<dbReference type="GO" id="GO:0007234">
    <property type="term" value="P:osmosensory signaling via phosphorelay pathway"/>
    <property type="evidence" value="ECO:0007669"/>
    <property type="project" value="TreeGrafter"/>
</dbReference>
<dbReference type="SMART" id="SM00387">
    <property type="entry name" value="HATPase_c"/>
    <property type="match status" value="1"/>
</dbReference>
<evidence type="ECO:0000256" key="5">
    <source>
        <dbReference type="ARBA" id="ARBA00022741"/>
    </source>
</evidence>
<dbReference type="Gene3D" id="1.10.287.130">
    <property type="match status" value="1"/>
</dbReference>
<dbReference type="AlphaFoldDB" id="A0A5C7FSV1"/>
<dbReference type="Pfam" id="PF00512">
    <property type="entry name" value="HisKA"/>
    <property type="match status" value="1"/>
</dbReference>
<reference evidence="10 11" key="1">
    <citation type="submission" date="2019-08" db="EMBL/GenBank/DDBJ databases">
        <title>Massilia golmudensis sp. nov., isolated from sand in the Qinghai-Tibetan Plateau.</title>
        <authorList>
            <person name="Zhang B."/>
        </authorList>
    </citation>
    <scope>NUCLEOTIDE SEQUENCE [LARGE SCALE GENOMIC DNA]</scope>
    <source>
        <strain evidence="10 11">GEM5</strain>
    </source>
</reference>
<dbReference type="InterPro" id="IPR036097">
    <property type="entry name" value="HisK_dim/P_sf"/>
</dbReference>
<gene>
    <name evidence="10" type="ORF">FVD38_13555</name>
</gene>
<keyword evidence="7" id="KW-0067">ATP-binding</keyword>
<dbReference type="InterPro" id="IPR036890">
    <property type="entry name" value="HATPase_C_sf"/>
</dbReference>
<dbReference type="CDD" id="cd00082">
    <property type="entry name" value="HisKA"/>
    <property type="match status" value="1"/>
</dbReference>
<keyword evidence="11" id="KW-1185">Reference proteome</keyword>
<comment type="caution">
    <text evidence="10">The sequence shown here is derived from an EMBL/GenBank/DDBJ whole genome shotgun (WGS) entry which is preliminary data.</text>
</comment>
<dbReference type="Proteomes" id="UP000321413">
    <property type="component" value="Unassembled WGS sequence"/>
</dbReference>
<proteinExistence type="predicted"/>
<dbReference type="PRINTS" id="PR00344">
    <property type="entry name" value="BCTRLSENSOR"/>
</dbReference>
<feature type="domain" description="Histidine kinase" evidence="9">
    <location>
        <begin position="158"/>
        <end position="367"/>
    </location>
</feature>
<dbReference type="GO" id="GO:0005524">
    <property type="term" value="F:ATP binding"/>
    <property type="evidence" value="ECO:0007669"/>
    <property type="project" value="UniProtKB-KW"/>
</dbReference>
<dbReference type="SUPFAM" id="SSF47384">
    <property type="entry name" value="Homodimeric domain of signal transducing histidine kinase"/>
    <property type="match status" value="1"/>
</dbReference>
<evidence type="ECO:0000256" key="1">
    <source>
        <dbReference type="ARBA" id="ARBA00000085"/>
    </source>
</evidence>
<dbReference type="InterPro" id="IPR003661">
    <property type="entry name" value="HisK_dim/P_dom"/>
</dbReference>
<keyword evidence="8" id="KW-0902">Two-component regulatory system</keyword>
<dbReference type="SUPFAM" id="SSF55874">
    <property type="entry name" value="ATPase domain of HSP90 chaperone/DNA topoisomerase II/histidine kinase"/>
    <property type="match status" value="1"/>
</dbReference>
<dbReference type="EC" id="2.7.13.3" evidence="2"/>
<dbReference type="GO" id="GO:0000155">
    <property type="term" value="F:phosphorelay sensor kinase activity"/>
    <property type="evidence" value="ECO:0007669"/>
    <property type="project" value="InterPro"/>
</dbReference>
<evidence type="ECO:0000256" key="3">
    <source>
        <dbReference type="ARBA" id="ARBA00022553"/>
    </source>
</evidence>
<evidence type="ECO:0000256" key="6">
    <source>
        <dbReference type="ARBA" id="ARBA00022777"/>
    </source>
</evidence>
<dbReference type="InterPro" id="IPR050351">
    <property type="entry name" value="BphY/WalK/GraS-like"/>
</dbReference>
<evidence type="ECO:0000313" key="10">
    <source>
        <dbReference type="EMBL" id="TXF99213.1"/>
    </source>
</evidence>
<evidence type="ECO:0000256" key="2">
    <source>
        <dbReference type="ARBA" id="ARBA00012438"/>
    </source>
</evidence>
<dbReference type="PROSITE" id="PS50109">
    <property type="entry name" value="HIS_KIN"/>
    <property type="match status" value="1"/>
</dbReference>
<dbReference type="GO" id="GO:0000156">
    <property type="term" value="F:phosphorelay response regulator activity"/>
    <property type="evidence" value="ECO:0007669"/>
    <property type="project" value="TreeGrafter"/>
</dbReference>
<dbReference type="InterPro" id="IPR004358">
    <property type="entry name" value="Sig_transdc_His_kin-like_C"/>
</dbReference>
<dbReference type="PANTHER" id="PTHR42878">
    <property type="entry name" value="TWO-COMPONENT HISTIDINE KINASE"/>
    <property type="match status" value="1"/>
</dbReference>
<evidence type="ECO:0000256" key="8">
    <source>
        <dbReference type="ARBA" id="ARBA00023012"/>
    </source>
</evidence>
<dbReference type="InterPro" id="IPR003594">
    <property type="entry name" value="HATPase_dom"/>
</dbReference>
<dbReference type="EMBL" id="VPFD01000014">
    <property type="protein sequence ID" value="TXF99213.1"/>
    <property type="molecule type" value="Genomic_DNA"/>
</dbReference>
<keyword evidence="5" id="KW-0547">Nucleotide-binding</keyword>
<keyword evidence="3" id="KW-0597">Phosphoprotein</keyword>
<keyword evidence="4" id="KW-0808">Transferase</keyword>
<accession>A0A5C7FSV1</accession>
<evidence type="ECO:0000259" key="9">
    <source>
        <dbReference type="PROSITE" id="PS50109"/>
    </source>
</evidence>
<comment type="catalytic activity">
    <reaction evidence="1">
        <text>ATP + protein L-histidine = ADP + protein N-phospho-L-histidine.</text>
        <dbReference type="EC" id="2.7.13.3"/>
    </reaction>
</comment>
<organism evidence="10 11">
    <name type="scientific">Massilia arenae</name>
    <dbReference type="NCBI Taxonomy" id="2603288"/>
    <lineage>
        <taxon>Bacteria</taxon>
        <taxon>Pseudomonadati</taxon>
        <taxon>Pseudomonadota</taxon>
        <taxon>Betaproteobacteria</taxon>
        <taxon>Burkholderiales</taxon>
        <taxon>Oxalobacteraceae</taxon>
        <taxon>Telluria group</taxon>
        <taxon>Massilia</taxon>
    </lineage>
</organism>
<evidence type="ECO:0000256" key="4">
    <source>
        <dbReference type="ARBA" id="ARBA00022679"/>
    </source>
</evidence>
<dbReference type="InterPro" id="IPR005467">
    <property type="entry name" value="His_kinase_dom"/>
</dbReference>
<dbReference type="Pfam" id="PF02518">
    <property type="entry name" value="HATPase_c"/>
    <property type="match status" value="1"/>
</dbReference>
<dbReference type="PANTHER" id="PTHR42878:SF7">
    <property type="entry name" value="SENSOR HISTIDINE KINASE GLRK"/>
    <property type="match status" value="1"/>
</dbReference>
<dbReference type="Gene3D" id="3.30.565.10">
    <property type="entry name" value="Histidine kinase-like ATPase, C-terminal domain"/>
    <property type="match status" value="1"/>
</dbReference>
<dbReference type="RefSeq" id="WP_147935290.1">
    <property type="nucleotide sequence ID" value="NZ_VPFD01000014.1"/>
</dbReference>
<dbReference type="GO" id="GO:0030295">
    <property type="term" value="F:protein kinase activator activity"/>
    <property type="evidence" value="ECO:0007669"/>
    <property type="project" value="TreeGrafter"/>
</dbReference>
<keyword evidence="6 10" id="KW-0418">Kinase</keyword>
<protein>
    <recommendedName>
        <fullName evidence="2">histidine kinase</fullName>
        <ecNumber evidence="2">2.7.13.3</ecNumber>
    </recommendedName>
</protein>